<dbReference type="PANTHER" id="PTHR30455">
    <property type="entry name" value="TRANSCRIPTIONAL REPRESSOR NRDR"/>
    <property type="match status" value="1"/>
</dbReference>
<keyword evidence="7" id="KW-0862">Zinc</keyword>
<evidence type="ECO:0000256" key="7">
    <source>
        <dbReference type="HAMAP-Rule" id="MF_00440"/>
    </source>
</evidence>
<dbReference type="Pfam" id="PF03477">
    <property type="entry name" value="ATP-cone"/>
    <property type="match status" value="1"/>
</dbReference>
<dbReference type="InterPro" id="IPR055173">
    <property type="entry name" value="NrdR-like_N"/>
</dbReference>
<protein>
    <recommendedName>
        <fullName evidence="7">Transcriptional repressor NrdR</fullName>
    </recommendedName>
</protein>
<dbReference type="AlphaFoldDB" id="K1XY19"/>
<keyword evidence="7" id="KW-0863">Zinc-finger</keyword>
<dbReference type="InterPro" id="IPR003796">
    <property type="entry name" value="RNR_NrdR-like"/>
</dbReference>
<gene>
    <name evidence="7" type="primary">nrdR</name>
    <name evidence="9" type="ORF">ACD_78C00169G0002</name>
</gene>
<evidence type="ECO:0000259" key="8">
    <source>
        <dbReference type="PROSITE" id="PS51161"/>
    </source>
</evidence>
<organism evidence="9">
    <name type="scientific">uncultured bacterium</name>
    <name type="common">gcode 4</name>
    <dbReference type="NCBI Taxonomy" id="1234023"/>
    <lineage>
        <taxon>Bacteria</taxon>
        <taxon>environmental samples</taxon>
    </lineage>
</organism>
<accession>K1XY19</accession>
<dbReference type="PROSITE" id="PS51161">
    <property type="entry name" value="ATP_CONE"/>
    <property type="match status" value="1"/>
</dbReference>
<evidence type="ECO:0000256" key="1">
    <source>
        <dbReference type="ARBA" id="ARBA00022491"/>
    </source>
</evidence>
<dbReference type="Pfam" id="PF22811">
    <property type="entry name" value="Zn_ribbon_NrdR"/>
    <property type="match status" value="1"/>
</dbReference>
<dbReference type="GO" id="GO:0003677">
    <property type="term" value="F:DNA binding"/>
    <property type="evidence" value="ECO:0007669"/>
    <property type="project" value="UniProtKB-KW"/>
</dbReference>
<dbReference type="HAMAP" id="MF_00440">
    <property type="entry name" value="NrdR"/>
    <property type="match status" value="1"/>
</dbReference>
<comment type="caution">
    <text evidence="9">The sequence shown here is derived from an EMBL/GenBank/DDBJ whole genome shotgun (WGS) entry which is preliminary data.</text>
</comment>
<comment type="cofactor">
    <cofactor evidence="7">
        <name>Zn(2+)</name>
        <dbReference type="ChEBI" id="CHEBI:29105"/>
    </cofactor>
    <text evidence="7">Binds 1 zinc ion.</text>
</comment>
<evidence type="ECO:0000256" key="4">
    <source>
        <dbReference type="ARBA" id="ARBA00023015"/>
    </source>
</evidence>
<dbReference type="GO" id="GO:0005524">
    <property type="term" value="F:ATP binding"/>
    <property type="evidence" value="ECO:0007669"/>
    <property type="project" value="UniProtKB-UniRule"/>
</dbReference>
<dbReference type="PANTHER" id="PTHR30455:SF2">
    <property type="entry name" value="TRANSCRIPTIONAL REPRESSOR NRDR"/>
    <property type="match status" value="1"/>
</dbReference>
<evidence type="ECO:0000256" key="6">
    <source>
        <dbReference type="ARBA" id="ARBA00023163"/>
    </source>
</evidence>
<name>K1XY19_9BACT</name>
<keyword evidence="6 7" id="KW-0804">Transcription</keyword>
<feature type="domain" description="ATP-cone" evidence="8">
    <location>
        <begin position="49"/>
        <end position="138"/>
    </location>
</feature>
<comment type="similarity">
    <text evidence="7">Belongs to the NrdR family.</text>
</comment>
<keyword evidence="3 7" id="KW-0067">ATP-binding</keyword>
<sequence length="148" mass="17569">MRCPKCRNLDTKVIDSRMTEDGQSIRRRRECEKCESRFTTFERLEFINFLVTKSDGAKELYDRSKVQRSILMSFNKRNMDHAQIEQMINELESEWASNKKGITSKRIGKDILHKLRDIDEVAYIRFASVYHNFDSAQDFVSFIKSELE</sequence>
<keyword evidence="4 7" id="KW-0805">Transcription regulation</keyword>
<dbReference type="EMBL" id="AMFJ01034169">
    <property type="protein sequence ID" value="EKD30057.1"/>
    <property type="molecule type" value="Genomic_DNA"/>
</dbReference>
<evidence type="ECO:0000256" key="5">
    <source>
        <dbReference type="ARBA" id="ARBA00023125"/>
    </source>
</evidence>
<dbReference type="GO" id="GO:0008270">
    <property type="term" value="F:zinc ion binding"/>
    <property type="evidence" value="ECO:0007669"/>
    <property type="project" value="UniProtKB-UniRule"/>
</dbReference>
<reference evidence="9" key="1">
    <citation type="journal article" date="2012" name="Science">
        <title>Fermentation, hydrogen, and sulfur metabolism in multiple uncultivated bacterial phyla.</title>
        <authorList>
            <person name="Wrighton K.C."/>
            <person name="Thomas B.C."/>
            <person name="Sharon I."/>
            <person name="Miller C.S."/>
            <person name="Castelle C.J."/>
            <person name="VerBerkmoes N.C."/>
            <person name="Wilkins M.J."/>
            <person name="Hettich R.L."/>
            <person name="Lipton M.S."/>
            <person name="Williams K.H."/>
            <person name="Long P.E."/>
            <person name="Banfield J.F."/>
        </authorList>
    </citation>
    <scope>NUCLEOTIDE SEQUENCE [LARGE SCALE GENOMIC DNA]</scope>
</reference>
<evidence type="ECO:0000256" key="3">
    <source>
        <dbReference type="ARBA" id="ARBA00022840"/>
    </source>
</evidence>
<keyword evidence="1 7" id="KW-0678">Repressor</keyword>
<dbReference type="GO" id="GO:0045892">
    <property type="term" value="P:negative regulation of DNA-templated transcription"/>
    <property type="evidence" value="ECO:0007669"/>
    <property type="project" value="UniProtKB-UniRule"/>
</dbReference>
<feature type="zinc finger region" evidence="7">
    <location>
        <begin position="3"/>
        <end position="34"/>
    </location>
</feature>
<keyword evidence="2 7" id="KW-0547">Nucleotide-binding</keyword>
<dbReference type="InterPro" id="IPR005144">
    <property type="entry name" value="ATP-cone_dom"/>
</dbReference>
<keyword evidence="7" id="KW-0479">Metal-binding</keyword>
<dbReference type="NCBIfam" id="TIGR00244">
    <property type="entry name" value="transcriptional regulator NrdR"/>
    <property type="match status" value="1"/>
</dbReference>
<evidence type="ECO:0000256" key="2">
    <source>
        <dbReference type="ARBA" id="ARBA00022741"/>
    </source>
</evidence>
<comment type="function">
    <text evidence="7">Negatively regulates transcription of bacterial ribonucleotide reductase nrd genes and operons by binding to NrdR-boxes.</text>
</comment>
<evidence type="ECO:0000313" key="9">
    <source>
        <dbReference type="EMBL" id="EKD30057.1"/>
    </source>
</evidence>
<proteinExistence type="inferred from homology"/>
<keyword evidence="5 7" id="KW-0238">DNA-binding</keyword>